<evidence type="ECO:0000259" key="2">
    <source>
        <dbReference type="Pfam" id="PF15712"/>
    </source>
</evidence>
<feature type="compositionally biased region" description="Polar residues" evidence="1">
    <location>
        <begin position="283"/>
        <end position="297"/>
    </location>
</feature>
<feature type="compositionally biased region" description="Polar residues" evidence="1">
    <location>
        <begin position="372"/>
        <end position="392"/>
    </location>
</feature>
<reference evidence="3" key="5">
    <citation type="submission" date="2025-09" db="UniProtKB">
        <authorList>
            <consortium name="Ensembl"/>
        </authorList>
    </citation>
    <scope>IDENTIFICATION</scope>
</reference>
<feature type="compositionally biased region" description="Polar residues" evidence="1">
    <location>
        <begin position="1221"/>
        <end position="1230"/>
    </location>
</feature>
<feature type="compositionally biased region" description="Basic and acidic residues" evidence="1">
    <location>
        <begin position="1279"/>
        <end position="1297"/>
    </location>
</feature>
<reference evidence="3" key="4">
    <citation type="submission" date="2025-08" db="UniProtKB">
        <authorList>
            <consortium name="Ensembl"/>
        </authorList>
    </citation>
    <scope>IDENTIFICATION</scope>
</reference>
<feature type="region of interest" description="Disordered" evidence="1">
    <location>
        <begin position="1116"/>
        <end position="1324"/>
    </location>
</feature>
<dbReference type="Ensembl" id="ENSCMIT00000019869.1">
    <property type="protein sequence ID" value="ENSCMIP00000019503.1"/>
    <property type="gene ID" value="ENSCMIG00000009082.1"/>
</dbReference>
<dbReference type="PROSITE" id="PS50896">
    <property type="entry name" value="LISH"/>
    <property type="match status" value="1"/>
</dbReference>
<keyword evidence="4" id="KW-1185">Reference proteome</keyword>
<feature type="compositionally biased region" description="Basic and acidic residues" evidence="1">
    <location>
        <begin position="1194"/>
        <end position="1220"/>
    </location>
</feature>
<gene>
    <name evidence="3" type="primary">npat</name>
</gene>
<dbReference type="Pfam" id="PF15712">
    <property type="entry name" value="NPAT_C"/>
    <property type="match status" value="1"/>
</dbReference>
<feature type="region of interest" description="Disordered" evidence="1">
    <location>
        <begin position="364"/>
        <end position="407"/>
    </location>
</feature>
<dbReference type="STRING" id="7868.ENSCMIP00000019503"/>
<feature type="compositionally biased region" description="Polar residues" evidence="1">
    <location>
        <begin position="1181"/>
        <end position="1193"/>
    </location>
</feature>
<feature type="compositionally biased region" description="Polar residues" evidence="1">
    <location>
        <begin position="803"/>
        <end position="818"/>
    </location>
</feature>
<feature type="region of interest" description="Disordered" evidence="1">
    <location>
        <begin position="468"/>
        <end position="487"/>
    </location>
</feature>
<reference evidence="4" key="3">
    <citation type="journal article" date="2014" name="Nature">
        <title>Elephant shark genome provides unique insights into gnathostome evolution.</title>
        <authorList>
            <consortium name="International Elephant Shark Genome Sequencing Consortium"/>
            <person name="Venkatesh B."/>
            <person name="Lee A.P."/>
            <person name="Ravi V."/>
            <person name="Maurya A.K."/>
            <person name="Lian M.M."/>
            <person name="Swann J.B."/>
            <person name="Ohta Y."/>
            <person name="Flajnik M.F."/>
            <person name="Sutoh Y."/>
            <person name="Kasahara M."/>
            <person name="Hoon S."/>
            <person name="Gangu V."/>
            <person name="Roy S.W."/>
            <person name="Irimia M."/>
            <person name="Korzh V."/>
            <person name="Kondrychyn I."/>
            <person name="Lim Z.W."/>
            <person name="Tay B.H."/>
            <person name="Tohari S."/>
            <person name="Kong K.W."/>
            <person name="Ho S."/>
            <person name="Lorente-Galdos B."/>
            <person name="Quilez J."/>
            <person name="Marques-Bonet T."/>
            <person name="Raney B.J."/>
            <person name="Ingham P.W."/>
            <person name="Tay A."/>
            <person name="Hillier L.W."/>
            <person name="Minx P."/>
            <person name="Boehm T."/>
            <person name="Wilson R.K."/>
            <person name="Brenner S."/>
            <person name="Warren W.C."/>
        </authorList>
    </citation>
    <scope>NUCLEOTIDE SEQUENCE [LARGE SCALE GENOMIC DNA]</scope>
</reference>
<dbReference type="GeneTree" id="ENSGT00390000012388"/>
<feature type="compositionally biased region" description="Polar residues" evidence="1">
    <location>
        <begin position="1149"/>
        <end position="1165"/>
    </location>
</feature>
<reference evidence="4" key="1">
    <citation type="journal article" date="2006" name="Science">
        <title>Ancient noncoding elements conserved in the human genome.</title>
        <authorList>
            <person name="Venkatesh B."/>
            <person name="Kirkness E.F."/>
            <person name="Loh Y.H."/>
            <person name="Halpern A.L."/>
            <person name="Lee A.P."/>
            <person name="Johnson J."/>
            <person name="Dandona N."/>
            <person name="Viswanathan L.D."/>
            <person name="Tay A."/>
            <person name="Venter J.C."/>
            <person name="Strausberg R.L."/>
            <person name="Brenner S."/>
        </authorList>
    </citation>
    <scope>NUCLEOTIDE SEQUENCE [LARGE SCALE GENOMIC DNA]</scope>
</reference>
<feature type="region of interest" description="Disordered" evidence="1">
    <location>
        <begin position="135"/>
        <end position="166"/>
    </location>
</feature>
<evidence type="ECO:0000256" key="1">
    <source>
        <dbReference type="SAM" id="MobiDB-lite"/>
    </source>
</evidence>
<feature type="region of interest" description="Disordered" evidence="1">
    <location>
        <begin position="803"/>
        <end position="830"/>
    </location>
</feature>
<reference evidence="4" key="2">
    <citation type="journal article" date="2007" name="PLoS Biol.">
        <title>Survey sequencing and comparative analysis of the elephant shark (Callorhinchus milii) genome.</title>
        <authorList>
            <person name="Venkatesh B."/>
            <person name="Kirkness E.F."/>
            <person name="Loh Y.H."/>
            <person name="Halpern A.L."/>
            <person name="Lee A.P."/>
            <person name="Johnson J."/>
            <person name="Dandona N."/>
            <person name="Viswanathan L.D."/>
            <person name="Tay A."/>
            <person name="Venter J.C."/>
            <person name="Strausberg R.L."/>
            <person name="Brenner S."/>
        </authorList>
    </citation>
    <scope>NUCLEOTIDE SEQUENCE [LARGE SCALE GENOMIC DNA]</scope>
</reference>
<feature type="compositionally biased region" description="Low complexity" evidence="1">
    <location>
        <begin position="722"/>
        <end position="733"/>
    </location>
</feature>
<feature type="domain" description="Protein NPAT C-terminal" evidence="2">
    <location>
        <begin position="781"/>
        <end position="1519"/>
    </location>
</feature>
<sequence length="1519" mass="164127">MLLPSDIARLVLGYLQQEKLSNTYRAFILESADLKEYAEHSTEDGVVPACLLSLFGKNLKTILNEYVVMKAKDSMPEAPAVLPSLWRKLEYTLSQIRNLQQSSLTIASNQRADVLHIIVPGSNDRRIHAEHISPAKRKCDSPRKRSGLVSGQNSAAKAAENEGEESQVEIAVENFPQRVIENAREKILKDRSLLEKLAENINKVMFSESNTHTSKPPDSSTSLPDQSIDEILGLGDEVHMSDEAIQDILEQTESDPAFQALYDLFDYGKSKKDEDIDYGLSGQDDSQMIESSTTSAFTEDMETRNSLQTEELGKSKKDEDTDHGLSRQDDLQVIESSTTSAFTEDVETFNSFQTEELDEKLEDFPSTVLDENVQNGSKSKADSTVTVTQKTLQESSSSSESKKQENLFQEISPVDAALSTDNLTFPIQANECNHCTAEVANSAPSLSSTVADHPTESAVCEPHDPEDVAEMEVEDQSPSTNHESADESVILQQDMSEEPAGIQQLTDPNEKAQDNSQITQQSECLVTFNEQHSVCDDAASEITSPGKLKEPVPPNVLDKRIDGESAVEVCEMTPSTSSESLFQSSLQGQNSCEMVLGDHDGSKLLLVEPNSSSIETVSEQPTVSHSPVIDPSSSLINAQPSQDEDSSLVSTVNSSSVNSINSSTPVKDDISEGVELPDQMEPVSSSVSSRSNTEAKATSLHLDSEVSGLKPVPEGNNLSSNTISTFSPATTSATSDVIPTSEALNPEPSSTVEVDPKDIVNLKIVICDDPKQPSSDTELTSAVSSITNENNENMPTIVLSSPGGTSLQGKGVTQPSTSGKGGAVTVSSHSRRVSNKEIENAVNILGVAEEPESTVQNLALVSVQSAPTQSITTCTLTVSSPQRDRVVFSTQKPIGLSNNTGYIQLLPAGATFGQSNSVLIATCVPDSPSFCSSPGRSLNQRVEPNNRNPFVLGGRGSSANVLMLPNSCGAATFSTSVPQALSTPPRPSTILTMGQPVSSSFPQGSTFYITSPIQPVLQGMVGVIPVSVMGQNSPTPFTVSTQQVFQPPASSPLRKQCPRFSKLPISRKQPQITVSPGTAKAGQSSVGTFISLDSSVVKSSCQPQRSRNEDQRITLDQIGKPGNPLLKCDTPSLKSPANERHRRVLCFDNTVSTDTNPSTVESSTGQDDKQTNNVNHKDQTDSVCLSGAQSTSEQNKERSERTDTSLSKGREIQGKLEKNKSTSSSLSQGTFHKATANKENEKSRVQVRQRCREVSDLSSVQQQKNGSQDERPSSQASGLDKEGTSRKISDSQQEGKKGSTALKASQDRSSKRNQDKSANESFSLTGTLTKQAAEMLQDIQRQSPVPKQGINSELPVPRTPGSNVHEGQYDCSDFQRTPQSKCVRDDRASPRVMAPPTTPDLPSCSPASEAGSENSVNMAAHTLMILSRAASARTGATPLKDSTCQIRSSLSQAKKRKLDELEEDCRQQSLSNKTDVQNSSSPGRKRKSKSHKYKKKKHLDSFPVEMDVEKFLNSLKYDE</sequence>
<dbReference type="PANTHER" id="PTHR15087">
    <property type="entry name" value="PROTEIN NPAT"/>
    <property type="match status" value="1"/>
</dbReference>
<feature type="compositionally biased region" description="Polar residues" evidence="1">
    <location>
        <begin position="612"/>
        <end position="641"/>
    </location>
</feature>
<dbReference type="SMART" id="SM00667">
    <property type="entry name" value="LisH"/>
    <property type="match status" value="1"/>
</dbReference>
<organism evidence="3 4">
    <name type="scientific">Callorhinchus milii</name>
    <name type="common">Ghost shark</name>
    <dbReference type="NCBI Taxonomy" id="7868"/>
    <lineage>
        <taxon>Eukaryota</taxon>
        <taxon>Metazoa</taxon>
        <taxon>Chordata</taxon>
        <taxon>Craniata</taxon>
        <taxon>Vertebrata</taxon>
        <taxon>Chondrichthyes</taxon>
        <taxon>Holocephali</taxon>
        <taxon>Chimaeriformes</taxon>
        <taxon>Callorhinchidae</taxon>
        <taxon>Callorhinchus</taxon>
    </lineage>
</organism>
<feature type="compositionally biased region" description="Basic and acidic residues" evidence="1">
    <location>
        <begin position="1236"/>
        <end position="1255"/>
    </location>
</feature>
<dbReference type="InterPro" id="IPR006594">
    <property type="entry name" value="LisH"/>
</dbReference>
<feature type="compositionally biased region" description="Low complexity" evidence="1">
    <location>
        <begin position="647"/>
        <end position="663"/>
    </location>
</feature>
<feature type="compositionally biased region" description="Basic residues" evidence="1">
    <location>
        <begin position="1483"/>
        <end position="1498"/>
    </location>
</feature>
<dbReference type="InterPro" id="IPR031442">
    <property type="entry name" value="NPAT_C"/>
</dbReference>
<feature type="compositionally biased region" description="Basic and acidic residues" evidence="1">
    <location>
        <begin position="1166"/>
        <end position="1180"/>
    </location>
</feature>
<dbReference type="InterPro" id="IPR052850">
    <property type="entry name" value="NPAT_LisH"/>
</dbReference>
<feature type="compositionally biased region" description="Basic and acidic residues" evidence="1">
    <location>
        <begin position="311"/>
        <end position="330"/>
    </location>
</feature>
<feature type="compositionally biased region" description="Basic and acidic residues" evidence="1">
    <location>
        <begin position="1305"/>
        <end position="1318"/>
    </location>
</feature>
<dbReference type="OMA" id="PMRSNFV"/>
<dbReference type="Proteomes" id="UP000314986">
    <property type="component" value="Unassembled WGS sequence"/>
</dbReference>
<feature type="region of interest" description="Disordered" evidence="1">
    <location>
        <begin position="1343"/>
        <end position="1415"/>
    </location>
</feature>
<dbReference type="PANTHER" id="PTHR15087:SF14">
    <property type="entry name" value="PROTEIN NPAT"/>
    <property type="match status" value="1"/>
</dbReference>
<feature type="region of interest" description="Disordered" evidence="1">
    <location>
        <begin position="276"/>
        <end position="334"/>
    </location>
</feature>
<dbReference type="InParanoid" id="A0A4W3HQD3"/>
<dbReference type="GO" id="GO:0003712">
    <property type="term" value="F:transcription coregulator activity"/>
    <property type="evidence" value="ECO:0007669"/>
    <property type="project" value="TreeGrafter"/>
</dbReference>
<evidence type="ECO:0000313" key="3">
    <source>
        <dbReference type="Ensembl" id="ENSCMIP00000019503.1"/>
    </source>
</evidence>
<feature type="compositionally biased region" description="Polar residues" evidence="1">
    <location>
        <begin position="1256"/>
        <end position="1266"/>
    </location>
</feature>
<protein>
    <recommendedName>
        <fullName evidence="2">Protein NPAT C-terminal domain-containing protein</fullName>
    </recommendedName>
</protein>
<proteinExistence type="predicted"/>
<name>A0A4W3HQD3_CALMI</name>
<accession>A0A4W3HQD3</accession>
<feature type="region of interest" description="Disordered" evidence="1">
    <location>
        <begin position="1461"/>
        <end position="1499"/>
    </location>
</feature>
<dbReference type="GO" id="GO:0005634">
    <property type="term" value="C:nucleus"/>
    <property type="evidence" value="ECO:0007669"/>
    <property type="project" value="TreeGrafter"/>
</dbReference>
<feature type="region of interest" description="Disordered" evidence="1">
    <location>
        <begin position="612"/>
        <end position="733"/>
    </location>
</feature>
<evidence type="ECO:0000313" key="4">
    <source>
        <dbReference type="Proteomes" id="UP000314986"/>
    </source>
</evidence>
<feature type="compositionally biased region" description="Polar residues" evidence="1">
    <location>
        <begin position="1467"/>
        <end position="1478"/>
    </location>
</feature>